<evidence type="ECO:0000256" key="1">
    <source>
        <dbReference type="SAM" id="Phobius"/>
    </source>
</evidence>
<keyword evidence="1" id="KW-0812">Transmembrane</keyword>
<feature type="transmembrane region" description="Helical" evidence="1">
    <location>
        <begin position="50"/>
        <end position="72"/>
    </location>
</feature>
<evidence type="ECO:0000313" key="2">
    <source>
        <dbReference type="EMBL" id="KAK1795395.1"/>
    </source>
</evidence>
<accession>A0AAD8ZCU1</accession>
<feature type="transmembrane region" description="Helical" evidence="1">
    <location>
        <begin position="21"/>
        <end position="44"/>
    </location>
</feature>
<proteinExistence type="predicted"/>
<organism evidence="2 3">
    <name type="scientific">Electrophorus voltai</name>
    <dbReference type="NCBI Taxonomy" id="2609070"/>
    <lineage>
        <taxon>Eukaryota</taxon>
        <taxon>Metazoa</taxon>
        <taxon>Chordata</taxon>
        <taxon>Craniata</taxon>
        <taxon>Vertebrata</taxon>
        <taxon>Euteleostomi</taxon>
        <taxon>Actinopterygii</taxon>
        <taxon>Neopterygii</taxon>
        <taxon>Teleostei</taxon>
        <taxon>Ostariophysi</taxon>
        <taxon>Gymnotiformes</taxon>
        <taxon>Gymnotoidei</taxon>
        <taxon>Gymnotidae</taxon>
        <taxon>Electrophorus</taxon>
    </lineage>
</organism>
<keyword evidence="3" id="KW-1185">Reference proteome</keyword>
<keyword evidence="1" id="KW-1133">Transmembrane helix</keyword>
<dbReference type="EMBL" id="JAROKS010000016">
    <property type="protein sequence ID" value="KAK1795395.1"/>
    <property type="molecule type" value="Genomic_DNA"/>
</dbReference>
<gene>
    <name evidence="2" type="ORF">P4O66_010571</name>
</gene>
<evidence type="ECO:0000313" key="3">
    <source>
        <dbReference type="Proteomes" id="UP001239994"/>
    </source>
</evidence>
<dbReference type="AlphaFoldDB" id="A0AAD8ZCU1"/>
<protein>
    <submittedName>
        <fullName evidence="2">Uncharacterized protein</fullName>
    </submittedName>
</protein>
<reference evidence="2" key="1">
    <citation type="submission" date="2023-03" db="EMBL/GenBank/DDBJ databases">
        <title>Electrophorus voltai genome.</title>
        <authorList>
            <person name="Bian C."/>
        </authorList>
    </citation>
    <scope>NUCLEOTIDE SEQUENCE</scope>
    <source>
        <strain evidence="2">CB-2022</strain>
        <tissue evidence="2">Muscle</tissue>
    </source>
</reference>
<dbReference type="Proteomes" id="UP001239994">
    <property type="component" value="Unassembled WGS sequence"/>
</dbReference>
<comment type="caution">
    <text evidence="2">The sequence shown here is derived from an EMBL/GenBank/DDBJ whole genome shotgun (WGS) entry which is preliminary data.</text>
</comment>
<keyword evidence="1" id="KW-0472">Membrane</keyword>
<name>A0AAD8ZCU1_9TELE</name>
<sequence length="108" mass="12014">MSNHFCFPQYVLSVLKFTYPTLFLGSVAVSWLPGSVLFLGNIYAGSKALSILPIPFFFVLQNVSEVVFFFIVRLTLREVSIYVAHVTSCISTIKCKTRTLKKGSNLAA</sequence>